<feature type="domain" description="Sigma-54 factor interaction" evidence="3">
    <location>
        <begin position="1"/>
        <end position="76"/>
    </location>
</feature>
<reference evidence="4 5" key="1">
    <citation type="submission" date="2014-04" db="EMBL/GenBank/DDBJ databases">
        <title>The Genome Sequence of Thermoanaerobaculum aquaticum MP-01, The First Cultivated Group 23 Acidobacterium.</title>
        <authorList>
            <person name="Stamps B.W."/>
            <person name="Losey N.A."/>
            <person name="Lawson P.A."/>
            <person name="Stevenson B.S."/>
        </authorList>
    </citation>
    <scope>NUCLEOTIDE SEQUENCE [LARGE SCALE GENOMIC DNA]</scope>
    <source>
        <strain evidence="4 5">MP-01</strain>
    </source>
</reference>
<dbReference type="PROSITE" id="PS50045">
    <property type="entry name" value="SIGMA54_INTERACT_4"/>
    <property type="match status" value="1"/>
</dbReference>
<keyword evidence="1" id="KW-0547">Nucleotide-binding</keyword>
<dbReference type="Proteomes" id="UP000027284">
    <property type="component" value="Unassembled WGS sequence"/>
</dbReference>
<dbReference type="STRING" id="1312852.EG19_02765"/>
<dbReference type="GO" id="GO:0006355">
    <property type="term" value="P:regulation of DNA-templated transcription"/>
    <property type="evidence" value="ECO:0007669"/>
    <property type="project" value="InterPro"/>
</dbReference>
<dbReference type="EMBL" id="JMFG01000017">
    <property type="protein sequence ID" value="KDA53756.1"/>
    <property type="molecule type" value="Genomic_DNA"/>
</dbReference>
<dbReference type="Gene3D" id="3.40.50.300">
    <property type="entry name" value="P-loop containing nucleotide triphosphate hydrolases"/>
    <property type="match status" value="1"/>
</dbReference>
<dbReference type="InterPro" id="IPR027417">
    <property type="entry name" value="P-loop_NTPase"/>
</dbReference>
<dbReference type="OrthoDB" id="9782110at2"/>
<sequence length="76" mass="8030">MARLIHQQTPRAGGPLVAVDLGTDRSFLVHSELFGCKKGAFTGAQEHEGLVRAANGGTLFLDEIGDVPLDVQACLL</sequence>
<gene>
    <name evidence="4" type="ORF">EG19_02765</name>
</gene>
<organism evidence="4 5">
    <name type="scientific">Thermoanaerobaculum aquaticum</name>
    <dbReference type="NCBI Taxonomy" id="1312852"/>
    <lineage>
        <taxon>Bacteria</taxon>
        <taxon>Pseudomonadati</taxon>
        <taxon>Acidobacteriota</taxon>
        <taxon>Thermoanaerobaculia</taxon>
        <taxon>Thermoanaerobaculales</taxon>
        <taxon>Thermoanaerobaculaceae</taxon>
        <taxon>Thermoanaerobaculum</taxon>
    </lineage>
</organism>
<dbReference type="InterPro" id="IPR002078">
    <property type="entry name" value="Sigma_54_int"/>
</dbReference>
<evidence type="ECO:0000256" key="1">
    <source>
        <dbReference type="ARBA" id="ARBA00022741"/>
    </source>
</evidence>
<evidence type="ECO:0000313" key="5">
    <source>
        <dbReference type="Proteomes" id="UP000027284"/>
    </source>
</evidence>
<protein>
    <recommendedName>
        <fullName evidence="3">Sigma-54 factor interaction domain-containing protein</fullName>
    </recommendedName>
</protein>
<keyword evidence="2" id="KW-0067">ATP-binding</keyword>
<evidence type="ECO:0000256" key="2">
    <source>
        <dbReference type="ARBA" id="ARBA00022840"/>
    </source>
</evidence>
<evidence type="ECO:0000313" key="4">
    <source>
        <dbReference type="EMBL" id="KDA53756.1"/>
    </source>
</evidence>
<evidence type="ECO:0000259" key="3">
    <source>
        <dbReference type="PROSITE" id="PS50045"/>
    </source>
</evidence>
<dbReference type="InterPro" id="IPR025943">
    <property type="entry name" value="Sigma_54_int_dom_ATP-bd_2"/>
</dbReference>
<dbReference type="Pfam" id="PF00158">
    <property type="entry name" value="Sigma54_activat"/>
    <property type="match status" value="1"/>
</dbReference>
<dbReference type="SUPFAM" id="SSF52540">
    <property type="entry name" value="P-loop containing nucleoside triphosphate hydrolases"/>
    <property type="match status" value="1"/>
</dbReference>
<dbReference type="GO" id="GO:0005524">
    <property type="term" value="F:ATP binding"/>
    <property type="evidence" value="ECO:0007669"/>
    <property type="project" value="UniProtKB-KW"/>
</dbReference>
<accession>A0A062Y057</accession>
<dbReference type="RefSeq" id="WP_053335031.1">
    <property type="nucleotide sequence ID" value="NZ_JMFG01000017.1"/>
</dbReference>
<dbReference type="PROSITE" id="PS00676">
    <property type="entry name" value="SIGMA54_INTERACT_2"/>
    <property type="match status" value="1"/>
</dbReference>
<dbReference type="AlphaFoldDB" id="A0A062Y057"/>
<dbReference type="PANTHER" id="PTHR32071">
    <property type="entry name" value="TRANSCRIPTIONAL REGULATORY PROTEIN"/>
    <property type="match status" value="1"/>
</dbReference>
<proteinExistence type="predicted"/>
<name>A0A062Y057_9BACT</name>
<comment type="caution">
    <text evidence="4">The sequence shown here is derived from an EMBL/GenBank/DDBJ whole genome shotgun (WGS) entry which is preliminary data.</text>
</comment>
<keyword evidence="5" id="KW-1185">Reference proteome</keyword>